<dbReference type="PANTHER" id="PTHR24305:SF29">
    <property type="entry name" value="BENZOATE-PARA-HYDROXYLASE"/>
    <property type="match status" value="1"/>
</dbReference>
<comment type="cofactor">
    <cofactor evidence="1 9">
        <name>heme</name>
        <dbReference type="ChEBI" id="CHEBI:30413"/>
    </cofactor>
</comment>
<evidence type="ECO:0000256" key="7">
    <source>
        <dbReference type="ARBA" id="ARBA00023004"/>
    </source>
</evidence>
<evidence type="ECO:0000256" key="1">
    <source>
        <dbReference type="ARBA" id="ARBA00001971"/>
    </source>
</evidence>
<dbReference type="InterPro" id="IPR036396">
    <property type="entry name" value="Cyt_P450_sf"/>
</dbReference>
<evidence type="ECO:0000256" key="10">
    <source>
        <dbReference type="RuleBase" id="RU000461"/>
    </source>
</evidence>
<dbReference type="Gene3D" id="1.10.630.10">
    <property type="entry name" value="Cytochrome P450"/>
    <property type="match status" value="1"/>
</dbReference>
<evidence type="ECO:0000313" key="12">
    <source>
        <dbReference type="Proteomes" id="UP000044841"/>
    </source>
</evidence>
<accession>A0A0K6FLN9</accession>
<keyword evidence="8 10" id="KW-0503">Monooxygenase</keyword>
<dbReference type="CDD" id="cd11061">
    <property type="entry name" value="CYP67-like"/>
    <property type="match status" value="1"/>
</dbReference>
<proteinExistence type="inferred from homology"/>
<reference evidence="11 12" key="1">
    <citation type="submission" date="2015-07" db="EMBL/GenBank/DDBJ databases">
        <authorList>
            <person name="Noorani M."/>
        </authorList>
    </citation>
    <scope>NUCLEOTIDE SEQUENCE [LARGE SCALE GENOMIC DNA]</scope>
    <source>
        <strain evidence="11">BBA 69670</strain>
    </source>
</reference>
<evidence type="ECO:0000256" key="6">
    <source>
        <dbReference type="ARBA" id="ARBA00023002"/>
    </source>
</evidence>
<evidence type="ECO:0000256" key="9">
    <source>
        <dbReference type="PIRSR" id="PIRSR602401-1"/>
    </source>
</evidence>
<dbReference type="EMBL" id="CYGV01000036">
    <property type="protein sequence ID" value="CUA67185.1"/>
    <property type="molecule type" value="Genomic_DNA"/>
</dbReference>
<dbReference type="Proteomes" id="UP000044841">
    <property type="component" value="Unassembled WGS sequence"/>
</dbReference>
<dbReference type="GO" id="GO:0004497">
    <property type="term" value="F:monooxygenase activity"/>
    <property type="evidence" value="ECO:0007669"/>
    <property type="project" value="UniProtKB-KW"/>
</dbReference>
<dbReference type="Pfam" id="PF00067">
    <property type="entry name" value="p450"/>
    <property type="match status" value="1"/>
</dbReference>
<dbReference type="InterPro" id="IPR050121">
    <property type="entry name" value="Cytochrome_P450_monoxygenase"/>
</dbReference>
<dbReference type="PROSITE" id="PS00086">
    <property type="entry name" value="CYTOCHROME_P450"/>
    <property type="match status" value="1"/>
</dbReference>
<keyword evidence="7 9" id="KW-0408">Iron</keyword>
<name>A0A0K6FLN9_9AGAM</name>
<gene>
    <name evidence="11" type="ORF">RSOLAG22IIIB_07253</name>
</gene>
<dbReference type="InterPro" id="IPR002401">
    <property type="entry name" value="Cyt_P450_E_grp-I"/>
</dbReference>
<evidence type="ECO:0000313" key="11">
    <source>
        <dbReference type="EMBL" id="CUA67185.1"/>
    </source>
</evidence>
<dbReference type="AlphaFoldDB" id="A0A0K6FLN9"/>
<comment type="similarity">
    <text evidence="3 10">Belongs to the cytochrome P450 family.</text>
</comment>
<dbReference type="PANTHER" id="PTHR24305">
    <property type="entry name" value="CYTOCHROME P450"/>
    <property type="match status" value="1"/>
</dbReference>
<dbReference type="GO" id="GO:0016705">
    <property type="term" value="F:oxidoreductase activity, acting on paired donors, with incorporation or reduction of molecular oxygen"/>
    <property type="evidence" value="ECO:0007669"/>
    <property type="project" value="InterPro"/>
</dbReference>
<dbReference type="GO" id="GO:0005506">
    <property type="term" value="F:iron ion binding"/>
    <property type="evidence" value="ECO:0007669"/>
    <property type="project" value="InterPro"/>
</dbReference>
<evidence type="ECO:0000256" key="8">
    <source>
        <dbReference type="ARBA" id="ARBA00023033"/>
    </source>
</evidence>
<comment type="pathway">
    <text evidence="2">Secondary metabolite biosynthesis.</text>
</comment>
<dbReference type="InterPro" id="IPR001128">
    <property type="entry name" value="Cyt_P450"/>
</dbReference>
<dbReference type="SUPFAM" id="SSF48264">
    <property type="entry name" value="Cytochrome P450"/>
    <property type="match status" value="1"/>
</dbReference>
<evidence type="ECO:0000256" key="4">
    <source>
        <dbReference type="ARBA" id="ARBA00022617"/>
    </source>
</evidence>
<evidence type="ECO:0000256" key="2">
    <source>
        <dbReference type="ARBA" id="ARBA00005179"/>
    </source>
</evidence>
<dbReference type="InterPro" id="IPR017972">
    <property type="entry name" value="Cyt_P450_CS"/>
</dbReference>
<sequence>MGTLLSKHVINSGEHEDAYNPSSGKTMNADPTQLIQASAALGALALAFYVLPYLLDPYDYRRRFPGPPLARFTNWWMSSLTRTGHHSEIVQRLHEKYGTFVRLGPNHISIADPDALETIYGHGSGLLKSDFYHVFQNAPTTDVFNTTDRAEHSKKRKRLANIFSPQNVLAFEPRVRSHIRELCAQLDLQCKEAARGAAGVNWHVLNGQAVVNICAQISYLAFDIIGDLALGSPFGLIQAQKDSSPSIESVDASGEPQRGTVEIPVVKTIAGGGTTLMAVGFFPPWTHKLLQFLPWNLTGLFDTLNFVKLAKISVDARLKRGPRKNPDNGKQSIDLIDKLLEVKNEDGSPLPVNELYAETVALLIAGSDTTSNTLSSLFYHMAINPELQRQLQAELDEYIPYDSSDESNKKEGLVIPPHDAIAQYEDIKNLPYLNACLKEALRIHSTVGTGLLRVVPPGKTITIRGQTFKAGSVISVPSYTTNRMSVWGDDAEAFRPERWLDDHAGSFNKYFVPFSVGPRACIGRNLAYMDLMLISATIFRRYHLEALPTTKMVVHEAFIREAAHCEIAIKRRNAPE</sequence>
<dbReference type="PRINTS" id="PR00463">
    <property type="entry name" value="EP450I"/>
</dbReference>
<dbReference type="GO" id="GO:0020037">
    <property type="term" value="F:heme binding"/>
    <property type="evidence" value="ECO:0007669"/>
    <property type="project" value="InterPro"/>
</dbReference>
<keyword evidence="4 9" id="KW-0349">Heme</keyword>
<feature type="binding site" description="axial binding residue" evidence="9">
    <location>
        <position position="521"/>
    </location>
    <ligand>
        <name>heme</name>
        <dbReference type="ChEBI" id="CHEBI:30413"/>
    </ligand>
    <ligandPart>
        <name>Fe</name>
        <dbReference type="ChEBI" id="CHEBI:18248"/>
    </ligandPart>
</feature>
<keyword evidence="5 9" id="KW-0479">Metal-binding</keyword>
<evidence type="ECO:0000256" key="5">
    <source>
        <dbReference type="ARBA" id="ARBA00022723"/>
    </source>
</evidence>
<keyword evidence="12" id="KW-1185">Reference proteome</keyword>
<evidence type="ECO:0000256" key="3">
    <source>
        <dbReference type="ARBA" id="ARBA00010617"/>
    </source>
</evidence>
<dbReference type="PRINTS" id="PR00385">
    <property type="entry name" value="P450"/>
</dbReference>
<keyword evidence="6 10" id="KW-0560">Oxidoreductase</keyword>
<organism evidence="11 12">
    <name type="scientific">Rhizoctonia solani</name>
    <dbReference type="NCBI Taxonomy" id="456999"/>
    <lineage>
        <taxon>Eukaryota</taxon>
        <taxon>Fungi</taxon>
        <taxon>Dikarya</taxon>
        <taxon>Basidiomycota</taxon>
        <taxon>Agaricomycotina</taxon>
        <taxon>Agaricomycetes</taxon>
        <taxon>Cantharellales</taxon>
        <taxon>Ceratobasidiaceae</taxon>
        <taxon>Rhizoctonia</taxon>
    </lineage>
</organism>
<protein>
    <submittedName>
        <fullName evidence="11">Benzoate 4-monooxygenase</fullName>
    </submittedName>
</protein>